<evidence type="ECO:0000313" key="2">
    <source>
        <dbReference type="Proteomes" id="UP000826536"/>
    </source>
</evidence>
<dbReference type="Proteomes" id="UP000826536">
    <property type="component" value="Segment"/>
</dbReference>
<gene>
    <name evidence="1" type="primary">68</name>
    <name evidence="1" type="ORF">SEA_POPPER_68</name>
</gene>
<dbReference type="RefSeq" id="YP_010761163.1">
    <property type="nucleotide sequence ID" value="NC_073592.1"/>
</dbReference>
<sequence length="71" mass="7749">MSDQETGWPAQRMGMPIGWYAEVAAGSGAEFPVSGDATAVRVSMRRAVLVTRGDGSAPWYWSNARIELEME</sequence>
<protein>
    <submittedName>
        <fullName evidence="1">Uncharacterized protein</fullName>
    </submittedName>
</protein>
<name>A0AAE8BEI0_9CAUD</name>
<organism evidence="1 2">
    <name type="scientific">Arthrobacter phage Popper</name>
    <dbReference type="NCBI Taxonomy" id="2859633"/>
    <lineage>
        <taxon>Viruses</taxon>
        <taxon>Duplodnaviria</taxon>
        <taxon>Heunggongvirae</taxon>
        <taxon>Uroviricota</taxon>
        <taxon>Caudoviricetes</taxon>
        <taxon>Daemsvirinae</taxon>
        <taxon>Nanditavirus</taxon>
        <taxon>Nanditavirus popper</taxon>
    </lineage>
</organism>
<dbReference type="GeneID" id="80034275"/>
<evidence type="ECO:0000313" key="1">
    <source>
        <dbReference type="EMBL" id="QYC54985.1"/>
    </source>
</evidence>
<dbReference type="EMBL" id="MZ274308">
    <property type="protein sequence ID" value="QYC54985.1"/>
    <property type="molecule type" value="Genomic_DNA"/>
</dbReference>
<reference evidence="1" key="1">
    <citation type="submission" date="2021-05" db="EMBL/GenBank/DDBJ databases">
        <authorList>
            <person name="Oduselu T.J."/>
            <person name="Akomolafe A.O."/>
            <person name="Emem I.S."/>
            <person name="Adedeji R.O."/>
            <person name="Ojebola B.M."/>
            <person name="Daramola O.I."/>
            <person name="Olatinwo S.O."/>
            <person name="Taiwo A.E."/>
            <person name="Ayodele I.E."/>
            <person name="Atoyebi A.N."/>
            <person name="Raifu M."/>
            <person name="Adebiyi I."/>
            <person name="Ogunleye V.I."/>
            <person name="Faleye T.O.C."/>
            <person name="Bakarey A.S."/>
            <person name="Adewumi O.M."/>
            <person name="Anetor J.I."/>
            <person name="Ademowo O.G."/>
            <person name="Pollenz R.S."/>
            <person name="Garlena R.A."/>
            <person name="Russell D.A."/>
            <person name="Pope W.H."/>
            <person name="Jacobs-Sera D."/>
            <person name="Hatfull G.F."/>
        </authorList>
    </citation>
    <scope>NUCLEOTIDE SEQUENCE</scope>
</reference>
<proteinExistence type="predicted"/>
<dbReference type="KEGG" id="vg:80034275"/>
<keyword evidence="2" id="KW-1185">Reference proteome</keyword>
<accession>A0AAE8BEI0</accession>